<accession>A0A1K2CTX9</accession>
<feature type="signal peptide" evidence="2">
    <location>
        <begin position="1"/>
        <end position="31"/>
    </location>
</feature>
<dbReference type="AlphaFoldDB" id="A0A1K2CTX9"/>
<dbReference type="CDD" id="cd16913">
    <property type="entry name" value="YkuD_like"/>
    <property type="match status" value="1"/>
</dbReference>
<evidence type="ECO:0000313" key="4">
    <source>
        <dbReference type="Proteomes" id="UP000181909"/>
    </source>
</evidence>
<evidence type="ECO:0000256" key="2">
    <source>
        <dbReference type="SAM" id="SignalP"/>
    </source>
</evidence>
<dbReference type="InterPro" id="IPR005490">
    <property type="entry name" value="LD_TPept_cat_dom"/>
</dbReference>
<dbReference type="RefSeq" id="WP_256260095.1">
    <property type="nucleotide sequence ID" value="NZ_CP108276.1"/>
</dbReference>
<evidence type="ECO:0000313" key="3">
    <source>
        <dbReference type="EMBL" id="SFY14314.1"/>
    </source>
</evidence>
<protein>
    <recommendedName>
        <fullName evidence="5">L,D-transpeptidase catalytic domain</fullName>
    </recommendedName>
</protein>
<feature type="chain" id="PRO_5039626724" description="L,D-transpeptidase catalytic domain" evidence="2">
    <location>
        <begin position="32"/>
        <end position="186"/>
    </location>
</feature>
<gene>
    <name evidence="3" type="ORF">SAMN02787144_1011224</name>
</gene>
<proteinExistence type="predicted"/>
<dbReference type="STRING" id="1893.SAMN02787144_1011224"/>
<evidence type="ECO:0000256" key="1">
    <source>
        <dbReference type="SAM" id="MobiDB-lite"/>
    </source>
</evidence>
<feature type="compositionally biased region" description="Low complexity" evidence="1">
    <location>
        <begin position="36"/>
        <end position="47"/>
    </location>
</feature>
<reference evidence="3 4" key="1">
    <citation type="submission" date="2016-11" db="EMBL/GenBank/DDBJ databases">
        <authorList>
            <person name="Jaros S."/>
            <person name="Januszkiewicz K."/>
            <person name="Wedrychowicz H."/>
        </authorList>
    </citation>
    <scope>NUCLEOTIDE SEQUENCE [LARGE SCALE GENOMIC DNA]</scope>
    <source>
        <strain evidence="3 4">OK807</strain>
    </source>
</reference>
<dbReference type="Proteomes" id="UP000181909">
    <property type="component" value="Unassembled WGS sequence"/>
</dbReference>
<feature type="region of interest" description="Disordered" evidence="1">
    <location>
        <begin position="32"/>
        <end position="67"/>
    </location>
</feature>
<feature type="compositionally biased region" description="Basic and acidic residues" evidence="1">
    <location>
        <begin position="48"/>
        <end position="57"/>
    </location>
</feature>
<organism evidence="3 4">
    <name type="scientific">Streptomyces atratus</name>
    <dbReference type="NCBI Taxonomy" id="1893"/>
    <lineage>
        <taxon>Bacteria</taxon>
        <taxon>Bacillati</taxon>
        <taxon>Actinomycetota</taxon>
        <taxon>Actinomycetes</taxon>
        <taxon>Kitasatosporales</taxon>
        <taxon>Streptomycetaceae</taxon>
        <taxon>Streptomyces</taxon>
    </lineage>
</organism>
<sequence>MSRGSSGIVAGLTAAALVAVGVLAFQASANAPDNLAAPKPKASATATEHAKPKEKPRPAALPSGSGTGKRVVYALEDRRVWLVDADGKVDRTFEVMPSSLNPLPGTYRVNTPRSGAPTKGSDGVMIEHVVRFAMVDDVAVGFSAAVDGSMESPDPTLKTGGVRMSRADGDAMWDFAMVGTKVVVLP</sequence>
<name>A0A1K2CTX9_STRAR</name>
<keyword evidence="2" id="KW-0732">Signal</keyword>
<dbReference type="GO" id="GO:0016740">
    <property type="term" value="F:transferase activity"/>
    <property type="evidence" value="ECO:0007669"/>
    <property type="project" value="InterPro"/>
</dbReference>
<evidence type="ECO:0008006" key="5">
    <source>
        <dbReference type="Google" id="ProtNLM"/>
    </source>
</evidence>
<dbReference type="EMBL" id="FPJO01000011">
    <property type="protein sequence ID" value="SFY14314.1"/>
    <property type="molecule type" value="Genomic_DNA"/>
</dbReference>